<dbReference type="Proteomes" id="UP000284465">
    <property type="component" value="Unassembled WGS sequence"/>
</dbReference>
<sequence>MKKLKICWVSAGISSFMAGYLAGDVDEWIYIDIADQQEDSIRFIKDCEKAIGKKIQVLKSSQYRCVEDCVRTFGGFRNPVNGFAPCTNWLKKRVRKEWEAQHTDYELTYVWGFDLAEKGRAERTVEANPQANHEFPLIAKNLSKEEVHGLFERTFDFARPLMYDLGYPNNNCIGCIKGGMGYWNRIRKDFPEVFESRAKLERLVGHSMLKDKNGPVYLDELDPDRGDMNIEIFPDCGIMCYLSMK</sequence>
<organism evidence="1 2">
    <name type="scientific">Roseburia intestinalis</name>
    <dbReference type="NCBI Taxonomy" id="166486"/>
    <lineage>
        <taxon>Bacteria</taxon>
        <taxon>Bacillati</taxon>
        <taxon>Bacillota</taxon>
        <taxon>Clostridia</taxon>
        <taxon>Lachnospirales</taxon>
        <taxon>Lachnospiraceae</taxon>
        <taxon>Roseburia</taxon>
    </lineage>
</organism>
<dbReference type="InterPro" id="IPR014729">
    <property type="entry name" value="Rossmann-like_a/b/a_fold"/>
</dbReference>
<name>A0A413SGB9_9FIRM</name>
<evidence type="ECO:0000313" key="2">
    <source>
        <dbReference type="Proteomes" id="UP000284465"/>
    </source>
</evidence>
<dbReference type="RefSeq" id="WP_118591855.1">
    <property type="nucleotide sequence ID" value="NZ_QSFP01000013.1"/>
</dbReference>
<dbReference type="Gene3D" id="3.40.50.620">
    <property type="entry name" value="HUPs"/>
    <property type="match status" value="1"/>
</dbReference>
<gene>
    <name evidence="1" type="ORF">DW927_12305</name>
</gene>
<accession>A0A413SGB9</accession>
<protein>
    <submittedName>
        <fullName evidence="1">Phosphoadenosine phosphosulfate reductase</fullName>
    </submittedName>
</protein>
<dbReference type="AlphaFoldDB" id="A0A413SGB9"/>
<proteinExistence type="predicted"/>
<reference evidence="1 2" key="1">
    <citation type="submission" date="2018-08" db="EMBL/GenBank/DDBJ databases">
        <title>A genome reference for cultivated species of the human gut microbiota.</title>
        <authorList>
            <person name="Zou Y."/>
            <person name="Xue W."/>
            <person name="Luo G."/>
        </authorList>
    </citation>
    <scope>NUCLEOTIDE SEQUENCE [LARGE SCALE GENOMIC DNA]</scope>
    <source>
        <strain evidence="1 2">AM43-11</strain>
    </source>
</reference>
<evidence type="ECO:0000313" key="1">
    <source>
        <dbReference type="EMBL" id="RHA66312.1"/>
    </source>
</evidence>
<comment type="caution">
    <text evidence="1">The sequence shown here is derived from an EMBL/GenBank/DDBJ whole genome shotgun (WGS) entry which is preliminary data.</text>
</comment>
<dbReference type="EMBL" id="QSFP01000013">
    <property type="protein sequence ID" value="RHA66312.1"/>
    <property type="molecule type" value="Genomic_DNA"/>
</dbReference>